<reference evidence="3 4" key="1">
    <citation type="submission" date="2020-08" db="EMBL/GenBank/DDBJ databases">
        <title>Sequencing the genomes of 1000 actinobacteria strains.</title>
        <authorList>
            <person name="Klenk H.-P."/>
        </authorList>
    </citation>
    <scope>NUCLEOTIDE SEQUENCE [LARGE SCALE GENOMIC DNA]</scope>
    <source>
        <strain evidence="3 4">DSM 11053</strain>
    </source>
</reference>
<feature type="compositionally biased region" description="Low complexity" evidence="1">
    <location>
        <begin position="8"/>
        <end position="30"/>
    </location>
</feature>
<feature type="transmembrane region" description="Helical" evidence="2">
    <location>
        <begin position="97"/>
        <end position="117"/>
    </location>
</feature>
<feature type="transmembrane region" description="Helical" evidence="2">
    <location>
        <begin position="39"/>
        <end position="56"/>
    </location>
</feature>
<organism evidence="3 4">
    <name type="scientific">Microlunatus antarcticus</name>
    <dbReference type="NCBI Taxonomy" id="53388"/>
    <lineage>
        <taxon>Bacteria</taxon>
        <taxon>Bacillati</taxon>
        <taxon>Actinomycetota</taxon>
        <taxon>Actinomycetes</taxon>
        <taxon>Propionibacteriales</taxon>
        <taxon>Propionibacteriaceae</taxon>
        <taxon>Microlunatus</taxon>
    </lineage>
</organism>
<keyword evidence="2" id="KW-0472">Membrane</keyword>
<name>A0A7W5JY95_9ACTN</name>
<evidence type="ECO:0000313" key="3">
    <source>
        <dbReference type="EMBL" id="MBB3328576.1"/>
    </source>
</evidence>
<keyword evidence="4" id="KW-1185">Reference proteome</keyword>
<dbReference type="Proteomes" id="UP000565572">
    <property type="component" value="Unassembled WGS sequence"/>
</dbReference>
<accession>A0A7W5JY95</accession>
<evidence type="ECO:0000256" key="2">
    <source>
        <dbReference type="SAM" id="Phobius"/>
    </source>
</evidence>
<dbReference type="EMBL" id="JACHZG010000001">
    <property type="protein sequence ID" value="MBB3328576.1"/>
    <property type="molecule type" value="Genomic_DNA"/>
</dbReference>
<comment type="caution">
    <text evidence="3">The sequence shown here is derived from an EMBL/GenBank/DDBJ whole genome shotgun (WGS) entry which is preliminary data.</text>
</comment>
<gene>
    <name evidence="3" type="ORF">FHX39_003520</name>
</gene>
<protein>
    <submittedName>
        <fullName evidence="3">Amino acid transporter</fullName>
    </submittedName>
</protein>
<keyword evidence="2" id="KW-1133">Transmembrane helix</keyword>
<feature type="region of interest" description="Disordered" evidence="1">
    <location>
        <begin position="1"/>
        <end position="36"/>
    </location>
</feature>
<sequence length="165" mass="17046">MSTPVGEPAATPDPAAPDPTTTDPGTAKPPRTSSGPGRALVAVYGLFALAATARGVTQLVTSYDEAPLAYVLSLVAGIVYIVATFTLARGTATSRRVALVAVSVELVGVLTVGTLSVLDPAAFPRATVWSLYGSGYGFVPLVLPVLGLLWLRRTRPTPTARRSAR</sequence>
<feature type="transmembrane region" description="Helical" evidence="2">
    <location>
        <begin position="129"/>
        <end position="151"/>
    </location>
</feature>
<dbReference type="RefSeq" id="WP_332836910.1">
    <property type="nucleotide sequence ID" value="NZ_JACHZG010000001.1"/>
</dbReference>
<evidence type="ECO:0000256" key="1">
    <source>
        <dbReference type="SAM" id="MobiDB-lite"/>
    </source>
</evidence>
<evidence type="ECO:0000313" key="4">
    <source>
        <dbReference type="Proteomes" id="UP000565572"/>
    </source>
</evidence>
<feature type="transmembrane region" description="Helical" evidence="2">
    <location>
        <begin position="68"/>
        <end position="88"/>
    </location>
</feature>
<dbReference type="AlphaFoldDB" id="A0A7W5JY95"/>
<proteinExistence type="predicted"/>
<keyword evidence="2" id="KW-0812">Transmembrane</keyword>